<protein>
    <submittedName>
        <fullName evidence="1">Uncharacterized protein</fullName>
    </submittedName>
</protein>
<name>A0A5B7E008_PORTR</name>
<comment type="caution">
    <text evidence="1">The sequence shown here is derived from an EMBL/GenBank/DDBJ whole genome shotgun (WGS) entry which is preliminary data.</text>
</comment>
<dbReference type="Proteomes" id="UP000324222">
    <property type="component" value="Unassembled WGS sequence"/>
</dbReference>
<dbReference type="EMBL" id="VSRR010001732">
    <property type="protein sequence ID" value="MPC27362.1"/>
    <property type="molecule type" value="Genomic_DNA"/>
</dbReference>
<evidence type="ECO:0000313" key="1">
    <source>
        <dbReference type="EMBL" id="MPC27362.1"/>
    </source>
</evidence>
<dbReference type="AlphaFoldDB" id="A0A5B7E008"/>
<sequence>MRQFCYKRSVITKITGGKESEDKLVRKVSHYKDNWREGERGQKSPVVMPGHSTRLTTSSPILSLPIIQILITGHLSTVD</sequence>
<organism evidence="1 2">
    <name type="scientific">Portunus trituberculatus</name>
    <name type="common">Swimming crab</name>
    <name type="synonym">Neptunus trituberculatus</name>
    <dbReference type="NCBI Taxonomy" id="210409"/>
    <lineage>
        <taxon>Eukaryota</taxon>
        <taxon>Metazoa</taxon>
        <taxon>Ecdysozoa</taxon>
        <taxon>Arthropoda</taxon>
        <taxon>Crustacea</taxon>
        <taxon>Multicrustacea</taxon>
        <taxon>Malacostraca</taxon>
        <taxon>Eumalacostraca</taxon>
        <taxon>Eucarida</taxon>
        <taxon>Decapoda</taxon>
        <taxon>Pleocyemata</taxon>
        <taxon>Brachyura</taxon>
        <taxon>Eubrachyura</taxon>
        <taxon>Portunoidea</taxon>
        <taxon>Portunidae</taxon>
        <taxon>Portuninae</taxon>
        <taxon>Portunus</taxon>
    </lineage>
</organism>
<reference evidence="1 2" key="1">
    <citation type="submission" date="2019-05" db="EMBL/GenBank/DDBJ databases">
        <title>Another draft genome of Portunus trituberculatus and its Hox gene families provides insights of decapod evolution.</title>
        <authorList>
            <person name="Jeong J.-H."/>
            <person name="Song I."/>
            <person name="Kim S."/>
            <person name="Choi T."/>
            <person name="Kim D."/>
            <person name="Ryu S."/>
            <person name="Kim W."/>
        </authorList>
    </citation>
    <scope>NUCLEOTIDE SEQUENCE [LARGE SCALE GENOMIC DNA]</scope>
    <source>
        <tissue evidence="1">Muscle</tissue>
    </source>
</reference>
<gene>
    <name evidence="1" type="ORF">E2C01_020530</name>
</gene>
<proteinExistence type="predicted"/>
<accession>A0A5B7E008</accession>
<evidence type="ECO:0000313" key="2">
    <source>
        <dbReference type="Proteomes" id="UP000324222"/>
    </source>
</evidence>
<keyword evidence="2" id="KW-1185">Reference proteome</keyword>